<feature type="signal peptide" evidence="1">
    <location>
        <begin position="1"/>
        <end position="23"/>
    </location>
</feature>
<dbReference type="EMBL" id="VSWD01000007">
    <property type="protein sequence ID" value="KAK3098617.1"/>
    <property type="molecule type" value="Genomic_DNA"/>
</dbReference>
<evidence type="ECO:0000259" key="2">
    <source>
        <dbReference type="Pfam" id="PF03067"/>
    </source>
</evidence>
<reference evidence="3" key="1">
    <citation type="submission" date="2019-08" db="EMBL/GenBank/DDBJ databases">
        <title>The improved chromosome-level genome for the pearl oyster Pinctada fucata martensii using PacBio sequencing and Hi-C.</title>
        <authorList>
            <person name="Zheng Z."/>
        </authorList>
    </citation>
    <scope>NUCLEOTIDE SEQUENCE</scope>
    <source>
        <strain evidence="3">ZZ-2019</strain>
        <tissue evidence="3">Adductor muscle</tissue>
    </source>
</reference>
<dbReference type="Proteomes" id="UP001186944">
    <property type="component" value="Unassembled WGS sequence"/>
</dbReference>
<evidence type="ECO:0000256" key="1">
    <source>
        <dbReference type="SAM" id="SignalP"/>
    </source>
</evidence>
<feature type="domain" description="Chitin-binding type-4" evidence="2">
    <location>
        <begin position="62"/>
        <end position="159"/>
    </location>
</feature>
<organism evidence="3 4">
    <name type="scientific">Pinctada imbricata</name>
    <name type="common">Atlantic pearl-oyster</name>
    <name type="synonym">Pinctada martensii</name>
    <dbReference type="NCBI Taxonomy" id="66713"/>
    <lineage>
        <taxon>Eukaryota</taxon>
        <taxon>Metazoa</taxon>
        <taxon>Spiralia</taxon>
        <taxon>Lophotrochozoa</taxon>
        <taxon>Mollusca</taxon>
        <taxon>Bivalvia</taxon>
        <taxon>Autobranchia</taxon>
        <taxon>Pteriomorphia</taxon>
        <taxon>Pterioida</taxon>
        <taxon>Pterioidea</taxon>
        <taxon>Pteriidae</taxon>
        <taxon>Pinctada</taxon>
    </lineage>
</organism>
<evidence type="ECO:0000313" key="3">
    <source>
        <dbReference type="EMBL" id="KAK3098617.1"/>
    </source>
</evidence>
<dbReference type="Pfam" id="PF03067">
    <property type="entry name" value="LPMO_10"/>
    <property type="match status" value="1"/>
</dbReference>
<evidence type="ECO:0000313" key="4">
    <source>
        <dbReference type="Proteomes" id="UP001186944"/>
    </source>
</evidence>
<feature type="chain" id="PRO_5041717714" description="Chitin-binding type-4 domain-containing protein" evidence="1">
    <location>
        <begin position="24"/>
        <end position="558"/>
    </location>
</feature>
<keyword evidence="1" id="KW-0732">Signal</keyword>
<keyword evidence="4" id="KW-1185">Reference proteome</keyword>
<gene>
    <name evidence="3" type="ORF">FSP39_021257</name>
</gene>
<accession>A0AA88YFX7</accession>
<comment type="caution">
    <text evidence="3">The sequence shown here is derived from an EMBL/GenBank/DDBJ whole genome shotgun (WGS) entry which is preliminary data.</text>
</comment>
<dbReference type="InterPro" id="IPR004302">
    <property type="entry name" value="Cellulose/chitin-bd_N"/>
</dbReference>
<dbReference type="PANTHER" id="PTHR37916:SF2">
    <property type="entry name" value="CHITIN-BINDING TYPE-4 DOMAIN-CONTAINING PROTEIN"/>
    <property type="match status" value="1"/>
</dbReference>
<dbReference type="SUPFAM" id="SSF63825">
    <property type="entry name" value="YWTD domain"/>
    <property type="match status" value="1"/>
</dbReference>
<dbReference type="PANTHER" id="PTHR37916">
    <property type="entry name" value="CHITIN-BINDING TYPE-4 DOMAIN-CONTAINING PROTEIN"/>
    <property type="match status" value="1"/>
</dbReference>
<sequence length="558" mass="63769">MTSMYIFFVCLSFILLLPVRIDSHLCLIEPRQRGDMDISQGGSGICFRHGSPCGGQNASSGPYPKLVAGKQVVITWQQNFNHYTVGYPGYMDIAIAEYGTDTWQLLAFTPDDYVYAQDHQQNYSAIVNIPKKECIHCVIRARYNSHKPGEDTFYQCADVTIEDASILRYESSRPHLPLMSDDKKYKSAVRKLNKLHSLQNNHIPQPIPNVNMSMRGFSYSPMDKTVNFVNVTLDGHVITFGQFNFGLNFKVSTNKKYGFSNPMYIYDKDSTIPAMEPYLLDSIMTVNSFNNMVGILHAGSMDEPSAMYVEFDTHQGTWIYSSLISKYDGYPYNGIVFNENNGFYNTFSLQGNNSHGYEFVVGLLYLVDGTFPCIYKELIRTGPEPLYVNYQWMVMDQKGQRLFVLMGNENTPDKLNARIYRFDLKSNKLDKMVELDVDNYTFMSIHYFEKEGKLYTISPGTWSERSSPKWTLIEVDPVTGKVTPIRQIIDRNYFRAWYGGSVFSGIDQSTGVMYHVLKLKDADANVIVTVDIPNQKVNYSEMVNLSHVYNLALTKYLV</sequence>
<protein>
    <recommendedName>
        <fullName evidence="2">Chitin-binding type-4 domain-containing protein</fullName>
    </recommendedName>
</protein>
<dbReference type="AlphaFoldDB" id="A0AA88YFX7"/>
<name>A0AA88YFX7_PINIB</name>
<proteinExistence type="predicted"/>